<organism evidence="10 11">
    <name type="scientific">Coprobacter fastidiosus NSB1 = JCM 33896</name>
    <dbReference type="NCBI Taxonomy" id="1349822"/>
    <lineage>
        <taxon>Bacteria</taxon>
        <taxon>Pseudomonadati</taxon>
        <taxon>Bacteroidota</taxon>
        <taxon>Bacteroidia</taxon>
        <taxon>Bacteroidales</taxon>
        <taxon>Barnesiellaceae</taxon>
        <taxon>Coprobacter</taxon>
    </lineage>
</organism>
<keyword evidence="4 7" id="KW-1133">Transmembrane helix</keyword>
<name>A0A495VPL2_9BACT</name>
<dbReference type="Pfam" id="PF02687">
    <property type="entry name" value="FtsX"/>
    <property type="match status" value="1"/>
</dbReference>
<feature type="transmembrane region" description="Helical" evidence="7">
    <location>
        <begin position="20"/>
        <end position="41"/>
    </location>
</feature>
<evidence type="ECO:0000259" key="8">
    <source>
        <dbReference type="Pfam" id="PF02687"/>
    </source>
</evidence>
<dbReference type="EMBL" id="RBXN01000005">
    <property type="protein sequence ID" value="RKT51349.1"/>
    <property type="molecule type" value="Genomic_DNA"/>
</dbReference>
<dbReference type="PANTHER" id="PTHR30572:SF4">
    <property type="entry name" value="ABC TRANSPORTER PERMEASE YTRF"/>
    <property type="match status" value="1"/>
</dbReference>
<gene>
    <name evidence="10" type="ORF">BC742_1622</name>
</gene>
<dbReference type="OrthoDB" id="1097311at2"/>
<evidence type="ECO:0000259" key="9">
    <source>
        <dbReference type="Pfam" id="PF12704"/>
    </source>
</evidence>
<feature type="transmembrane region" description="Helical" evidence="7">
    <location>
        <begin position="275"/>
        <end position="295"/>
    </location>
</feature>
<protein>
    <submittedName>
        <fullName evidence="10">MacB-like protein</fullName>
    </submittedName>
</protein>
<keyword evidence="2" id="KW-1003">Cell membrane</keyword>
<dbReference type="Pfam" id="PF12704">
    <property type="entry name" value="MacB_PCD"/>
    <property type="match status" value="1"/>
</dbReference>
<dbReference type="PANTHER" id="PTHR30572">
    <property type="entry name" value="MEMBRANE COMPONENT OF TRANSPORTER-RELATED"/>
    <property type="match status" value="1"/>
</dbReference>
<dbReference type="InterPro" id="IPR050250">
    <property type="entry name" value="Macrolide_Exporter_MacB"/>
</dbReference>
<evidence type="ECO:0000256" key="1">
    <source>
        <dbReference type="ARBA" id="ARBA00004651"/>
    </source>
</evidence>
<dbReference type="GO" id="GO:0005886">
    <property type="term" value="C:plasma membrane"/>
    <property type="evidence" value="ECO:0007669"/>
    <property type="project" value="UniProtKB-SubCell"/>
</dbReference>
<feature type="transmembrane region" description="Helical" evidence="7">
    <location>
        <begin position="321"/>
        <end position="344"/>
    </location>
</feature>
<feature type="domain" description="MacB-like periplasmic core" evidence="9">
    <location>
        <begin position="30"/>
        <end position="221"/>
    </location>
</feature>
<proteinExistence type="inferred from homology"/>
<feature type="domain" description="ABC3 transporter permease C-terminal" evidence="8">
    <location>
        <begin position="278"/>
        <end position="381"/>
    </location>
</feature>
<evidence type="ECO:0000313" key="11">
    <source>
        <dbReference type="Proteomes" id="UP000269493"/>
    </source>
</evidence>
<dbReference type="GeneID" id="92929502"/>
<dbReference type="InterPro" id="IPR003838">
    <property type="entry name" value="ABC3_permease_C"/>
</dbReference>
<sequence length="388" mass="43820">MRKFLLKMIWNRRNKVWEILVEQFFIVLVLMLCLGSLFSALKKYNDPGLLNTDNTFVFSCMPVNFNSRASLRESGRITSLVVERLRTNPAIESVTVGSGLAPYMRDGDNYSGDTVRINDKKIMAAIKTVDKYALDVFDIRLEEGEWFTGETKLADGSLPVVVSRQLVDAVGWVDAVGKKFVYRNRELTVIGVVAGVKHAVFEPSSEAILFPFEHLPFMECVAKVKKGHEADFYNACDKEFKRAGLNNDVELFVSPMEEWKAFSMVGTMLSVAAQAVPAFFLFIFAFIGTFGLFWLQSKKRLKEYALQLALGATRRDLMKMVLGESLLISVMASIPSVLLAFFIYDFTVENIAAVVTTILLMCLFSLFSAWYPAYRISRVNPAEVLHYE</sequence>
<dbReference type="Proteomes" id="UP000269493">
    <property type="component" value="Unassembled WGS sequence"/>
</dbReference>
<feature type="transmembrane region" description="Helical" evidence="7">
    <location>
        <begin position="350"/>
        <end position="371"/>
    </location>
</feature>
<comment type="subcellular location">
    <subcellularLocation>
        <location evidence="1">Cell membrane</location>
        <topology evidence="1">Multi-pass membrane protein</topology>
    </subcellularLocation>
</comment>
<keyword evidence="3 7" id="KW-0812">Transmembrane</keyword>
<evidence type="ECO:0000256" key="5">
    <source>
        <dbReference type="ARBA" id="ARBA00023136"/>
    </source>
</evidence>
<reference evidence="10 11" key="1">
    <citation type="submission" date="2018-10" db="EMBL/GenBank/DDBJ databases">
        <title>Genomic Encyclopedia of Archaeal and Bacterial Type Strains, Phase II (KMG-II): from individual species to whole genera.</title>
        <authorList>
            <person name="Goeker M."/>
        </authorList>
    </citation>
    <scope>NUCLEOTIDE SEQUENCE [LARGE SCALE GENOMIC DNA]</scope>
    <source>
        <strain evidence="10 11">NSB1</strain>
    </source>
</reference>
<evidence type="ECO:0000256" key="6">
    <source>
        <dbReference type="ARBA" id="ARBA00038076"/>
    </source>
</evidence>
<evidence type="ECO:0000256" key="4">
    <source>
        <dbReference type="ARBA" id="ARBA00022989"/>
    </source>
</evidence>
<evidence type="ECO:0000313" key="10">
    <source>
        <dbReference type="EMBL" id="RKT51349.1"/>
    </source>
</evidence>
<dbReference type="GO" id="GO:0022857">
    <property type="term" value="F:transmembrane transporter activity"/>
    <property type="evidence" value="ECO:0007669"/>
    <property type="project" value="TreeGrafter"/>
</dbReference>
<comment type="similarity">
    <text evidence="6">Belongs to the ABC-4 integral membrane protein family.</text>
</comment>
<comment type="caution">
    <text evidence="10">The sequence shown here is derived from an EMBL/GenBank/DDBJ whole genome shotgun (WGS) entry which is preliminary data.</text>
</comment>
<accession>A0A495VPL2</accession>
<evidence type="ECO:0000256" key="2">
    <source>
        <dbReference type="ARBA" id="ARBA00022475"/>
    </source>
</evidence>
<dbReference type="RefSeq" id="WP_022600730.1">
    <property type="nucleotide sequence ID" value="NZ_KI440787.1"/>
</dbReference>
<dbReference type="InterPro" id="IPR025857">
    <property type="entry name" value="MacB_PCD"/>
</dbReference>
<evidence type="ECO:0000256" key="3">
    <source>
        <dbReference type="ARBA" id="ARBA00022692"/>
    </source>
</evidence>
<evidence type="ECO:0000256" key="7">
    <source>
        <dbReference type="SAM" id="Phobius"/>
    </source>
</evidence>
<keyword evidence="5 7" id="KW-0472">Membrane</keyword>
<keyword evidence="11" id="KW-1185">Reference proteome</keyword>
<dbReference type="AlphaFoldDB" id="A0A495VPL2"/>